<evidence type="ECO:0000313" key="4">
    <source>
        <dbReference type="EMBL" id="KRZ37380.1"/>
    </source>
</evidence>
<name>A0A0V1JR09_TRIPS</name>
<dbReference type="Proteomes" id="UP000054632">
    <property type="component" value="Unassembled WGS sequence"/>
</dbReference>
<comment type="caution">
    <text evidence="4">The sequence shown here is derived from an EMBL/GenBank/DDBJ whole genome shotgun (WGS) entry which is preliminary data.</text>
</comment>
<protein>
    <submittedName>
        <fullName evidence="4">Uncharacterized protein</fullName>
    </submittedName>
</protein>
<dbReference type="Proteomes" id="UP000054826">
    <property type="component" value="Unassembled WGS sequence"/>
</dbReference>
<dbReference type="EMBL" id="JYDR01000039">
    <property type="protein sequence ID" value="KRY72940.1"/>
    <property type="molecule type" value="Genomic_DNA"/>
</dbReference>
<keyword evidence="1" id="KW-0812">Transmembrane</keyword>
<keyword evidence="1" id="KW-0472">Membrane</keyword>
<evidence type="ECO:0000313" key="5">
    <source>
        <dbReference type="Proteomes" id="UP000054632"/>
    </source>
</evidence>
<dbReference type="AlphaFoldDB" id="A0A0V1JR09"/>
<keyword evidence="1" id="KW-1133">Transmembrane helix</keyword>
<sequence length="71" mass="8274">MHCKFSGFVQKFYTFTMFCLLSLFTISMKCRAQTQSVIQRGTAILLNATRHSVADNQQSHYTEQRIEDDYS</sequence>
<organism evidence="4 7">
    <name type="scientific">Trichinella pseudospiralis</name>
    <name type="common">Parasitic roundworm</name>
    <dbReference type="NCBI Taxonomy" id="6337"/>
    <lineage>
        <taxon>Eukaryota</taxon>
        <taxon>Metazoa</taxon>
        <taxon>Ecdysozoa</taxon>
        <taxon>Nematoda</taxon>
        <taxon>Enoplea</taxon>
        <taxon>Dorylaimia</taxon>
        <taxon>Trichinellida</taxon>
        <taxon>Trichinellidae</taxon>
        <taxon>Trichinella</taxon>
    </lineage>
</organism>
<reference evidence="5 6" key="1">
    <citation type="submission" date="2015-01" db="EMBL/GenBank/DDBJ databases">
        <title>Evolution of Trichinella species and genotypes.</title>
        <authorList>
            <person name="Korhonen P.K."/>
            <person name="Edoardo P."/>
            <person name="Giuseppe L.R."/>
            <person name="Gasser R.B."/>
        </authorList>
    </citation>
    <scope>NUCLEOTIDE SEQUENCE [LARGE SCALE GENOMIC DNA]</scope>
    <source>
        <strain evidence="2">ISS13</strain>
        <strain evidence="4">ISS176</strain>
        <strain evidence="3">ISS588</strain>
    </source>
</reference>
<evidence type="ECO:0000313" key="7">
    <source>
        <dbReference type="Proteomes" id="UP000054826"/>
    </source>
</evidence>
<dbReference type="EMBL" id="JYDS01000347">
    <property type="protein sequence ID" value="KRZ11865.1"/>
    <property type="molecule type" value="Genomic_DNA"/>
</dbReference>
<accession>A0A0V1JR09</accession>
<gene>
    <name evidence="2" type="ORF">T4A_10035</name>
    <name evidence="3" type="ORF">T4B_10551</name>
    <name evidence="4" type="ORF">T4C_8502</name>
</gene>
<proteinExistence type="predicted"/>
<dbReference type="EMBL" id="JYDV01000059">
    <property type="protein sequence ID" value="KRZ37380.1"/>
    <property type="molecule type" value="Genomic_DNA"/>
</dbReference>
<evidence type="ECO:0000256" key="1">
    <source>
        <dbReference type="SAM" id="Phobius"/>
    </source>
</evidence>
<feature type="transmembrane region" description="Helical" evidence="1">
    <location>
        <begin position="12"/>
        <end position="30"/>
    </location>
</feature>
<keyword evidence="6" id="KW-1185">Reference proteome</keyword>
<dbReference type="Proteomes" id="UP000054805">
    <property type="component" value="Unassembled WGS sequence"/>
</dbReference>
<evidence type="ECO:0000313" key="2">
    <source>
        <dbReference type="EMBL" id="KRY72940.1"/>
    </source>
</evidence>
<evidence type="ECO:0000313" key="3">
    <source>
        <dbReference type="EMBL" id="KRZ11865.1"/>
    </source>
</evidence>
<evidence type="ECO:0000313" key="6">
    <source>
        <dbReference type="Proteomes" id="UP000054805"/>
    </source>
</evidence>